<evidence type="ECO:0000313" key="4">
    <source>
        <dbReference type="Proteomes" id="UP000076798"/>
    </source>
</evidence>
<keyword evidence="2" id="KW-1133">Transmembrane helix</keyword>
<feature type="transmembrane region" description="Helical" evidence="2">
    <location>
        <begin position="172"/>
        <end position="194"/>
    </location>
</feature>
<keyword evidence="2" id="KW-0472">Membrane</keyword>
<sequence>MTTATNYTTVSIPSSSSDIVYTPGQWSQNGTSMCSTSQGATASLNFTGLSFSLSGSVTLPQSALPQIPDDTQSLLVATISLDNNTLHKITFNASLGPASVTQSPLFAMPQFTNDGPHVITFTNDFDGVVTCLDQINTTSVLSSSPSSSNSSTDFATPLPPVASSKNGSKTKVAIAASLSAFIVVLLVAMILLLIKARKYRRGKLISASDESVPEIEPYRTSFRSRSTNK</sequence>
<keyword evidence="2" id="KW-0812">Transmembrane</keyword>
<organism evidence="3 4">
    <name type="scientific">Sistotremastrum suecicum HHB10207 ss-3</name>
    <dbReference type="NCBI Taxonomy" id="1314776"/>
    <lineage>
        <taxon>Eukaryota</taxon>
        <taxon>Fungi</taxon>
        <taxon>Dikarya</taxon>
        <taxon>Basidiomycota</taxon>
        <taxon>Agaricomycotina</taxon>
        <taxon>Agaricomycetes</taxon>
        <taxon>Sistotremastrales</taxon>
        <taxon>Sistotremastraceae</taxon>
        <taxon>Sistotremastrum</taxon>
    </lineage>
</organism>
<dbReference type="Gene3D" id="2.60.120.260">
    <property type="entry name" value="Galactose-binding domain-like"/>
    <property type="match status" value="1"/>
</dbReference>
<proteinExistence type="predicted"/>
<dbReference type="EMBL" id="KV428115">
    <property type="protein sequence ID" value="KZT36149.1"/>
    <property type="molecule type" value="Genomic_DNA"/>
</dbReference>
<accession>A0A166BA35</accession>
<protein>
    <recommendedName>
        <fullName evidence="5">Mid2 domain-containing protein</fullName>
    </recommendedName>
</protein>
<feature type="compositionally biased region" description="Low complexity" evidence="1">
    <location>
        <begin position="140"/>
        <end position="151"/>
    </location>
</feature>
<dbReference type="AlphaFoldDB" id="A0A166BA35"/>
<gene>
    <name evidence="3" type="ORF">SISSUDRAFT_89443</name>
</gene>
<evidence type="ECO:0000313" key="3">
    <source>
        <dbReference type="EMBL" id="KZT36149.1"/>
    </source>
</evidence>
<keyword evidence="4" id="KW-1185">Reference proteome</keyword>
<evidence type="ECO:0000256" key="2">
    <source>
        <dbReference type="SAM" id="Phobius"/>
    </source>
</evidence>
<feature type="region of interest" description="Disordered" evidence="1">
    <location>
        <begin position="140"/>
        <end position="166"/>
    </location>
</feature>
<evidence type="ECO:0000256" key="1">
    <source>
        <dbReference type="SAM" id="MobiDB-lite"/>
    </source>
</evidence>
<reference evidence="3 4" key="1">
    <citation type="journal article" date="2016" name="Mol. Biol. Evol.">
        <title>Comparative Genomics of Early-Diverging Mushroom-Forming Fungi Provides Insights into the Origins of Lignocellulose Decay Capabilities.</title>
        <authorList>
            <person name="Nagy L.G."/>
            <person name="Riley R."/>
            <person name="Tritt A."/>
            <person name="Adam C."/>
            <person name="Daum C."/>
            <person name="Floudas D."/>
            <person name="Sun H."/>
            <person name="Yadav J.S."/>
            <person name="Pangilinan J."/>
            <person name="Larsson K.H."/>
            <person name="Matsuura K."/>
            <person name="Barry K."/>
            <person name="Labutti K."/>
            <person name="Kuo R."/>
            <person name="Ohm R.A."/>
            <person name="Bhattacharya S.S."/>
            <person name="Shirouzu T."/>
            <person name="Yoshinaga Y."/>
            <person name="Martin F.M."/>
            <person name="Grigoriev I.V."/>
            <person name="Hibbett D.S."/>
        </authorList>
    </citation>
    <scope>NUCLEOTIDE SEQUENCE [LARGE SCALE GENOMIC DNA]</scope>
    <source>
        <strain evidence="3 4">HHB10207 ss-3</strain>
    </source>
</reference>
<dbReference type="Proteomes" id="UP000076798">
    <property type="component" value="Unassembled WGS sequence"/>
</dbReference>
<name>A0A166BA35_9AGAM</name>
<evidence type="ECO:0008006" key="5">
    <source>
        <dbReference type="Google" id="ProtNLM"/>
    </source>
</evidence>